<evidence type="ECO:0000313" key="2">
    <source>
        <dbReference type="Proteomes" id="UP000290637"/>
    </source>
</evidence>
<organism evidence="1 2">
    <name type="scientific">Pseudoduganella lutea</name>
    <dbReference type="NCBI Taxonomy" id="321985"/>
    <lineage>
        <taxon>Bacteria</taxon>
        <taxon>Pseudomonadati</taxon>
        <taxon>Pseudomonadota</taxon>
        <taxon>Betaproteobacteria</taxon>
        <taxon>Burkholderiales</taxon>
        <taxon>Oxalobacteraceae</taxon>
        <taxon>Telluria group</taxon>
        <taxon>Pseudoduganella</taxon>
    </lineage>
</organism>
<evidence type="ECO:0000313" key="1">
    <source>
        <dbReference type="EMBL" id="QBE62063.1"/>
    </source>
</evidence>
<dbReference type="RefSeq" id="WP_130185200.1">
    <property type="nucleotide sequence ID" value="NZ_CP035913.1"/>
</dbReference>
<reference evidence="1 2" key="1">
    <citation type="submission" date="2019-02" db="EMBL/GenBank/DDBJ databases">
        <title>Draft Genome Sequences of Six Type Strains of the Genus Massilia.</title>
        <authorList>
            <person name="Miess H."/>
            <person name="Frediansyhah A."/>
            <person name="Gross H."/>
        </authorList>
    </citation>
    <scope>NUCLEOTIDE SEQUENCE [LARGE SCALE GENOMIC DNA]</scope>
    <source>
        <strain evidence="1 2">DSM 17473</strain>
    </source>
</reference>
<name>A0A4V0Z335_9BURK</name>
<gene>
    <name evidence="1" type="ORF">EWM63_02915</name>
</gene>
<accession>A0A4V0Z335</accession>
<dbReference type="OrthoDB" id="8778885at2"/>
<sequence>MAEKAELHLRDIFQATGLRIAGTPQIVREDGTLIRIKPSMDAAYITTTFGRSGAPNVDGGSNRWLGAAVDASFDARPVDPSAGSQAQAKPAGNANNLLSLKKLLGQ</sequence>
<dbReference type="EMBL" id="CP035913">
    <property type="protein sequence ID" value="QBE62063.1"/>
    <property type="molecule type" value="Genomic_DNA"/>
</dbReference>
<keyword evidence="2" id="KW-1185">Reference proteome</keyword>
<dbReference type="KEGG" id="plue:EWM63_02915"/>
<dbReference type="AlphaFoldDB" id="A0A4V0Z335"/>
<protein>
    <submittedName>
        <fullName evidence="1">Uncharacterized protein</fullName>
    </submittedName>
</protein>
<proteinExistence type="predicted"/>
<dbReference type="Proteomes" id="UP000290637">
    <property type="component" value="Chromosome"/>
</dbReference>